<feature type="signal peptide" evidence="1">
    <location>
        <begin position="1"/>
        <end position="27"/>
    </location>
</feature>
<organism evidence="2 3">
    <name type="scientific">Phyllosticta capitalensis</name>
    <dbReference type="NCBI Taxonomy" id="121624"/>
    <lineage>
        <taxon>Eukaryota</taxon>
        <taxon>Fungi</taxon>
        <taxon>Dikarya</taxon>
        <taxon>Ascomycota</taxon>
        <taxon>Pezizomycotina</taxon>
        <taxon>Dothideomycetes</taxon>
        <taxon>Dothideomycetes incertae sedis</taxon>
        <taxon>Botryosphaeriales</taxon>
        <taxon>Phyllostictaceae</taxon>
        <taxon>Phyllosticta</taxon>
    </lineage>
</organism>
<gene>
    <name evidence="2" type="ORF">HDK90DRAFT_253818</name>
</gene>
<evidence type="ECO:0000313" key="2">
    <source>
        <dbReference type="EMBL" id="KAK8235704.1"/>
    </source>
</evidence>
<keyword evidence="3" id="KW-1185">Reference proteome</keyword>
<protein>
    <recommendedName>
        <fullName evidence="4">Secreted protein</fullName>
    </recommendedName>
</protein>
<dbReference type="Proteomes" id="UP001492380">
    <property type="component" value="Unassembled WGS sequence"/>
</dbReference>
<feature type="chain" id="PRO_5046774210" description="Secreted protein" evidence="1">
    <location>
        <begin position="28"/>
        <end position="124"/>
    </location>
</feature>
<sequence>MRDGIGCRAVRWLVLLVRCVIQGQARAKKPQHSTGTGPPCSLTVPSPIVDCGSRNSSGRVTKSRREESNPTVLTAPLVHHDFSFSLAPPPSFVPLLHLTSPPRPSHLVPLCCPANHRRINTPAP</sequence>
<name>A0ABR1YQV1_9PEZI</name>
<comment type="caution">
    <text evidence="2">The sequence shown here is derived from an EMBL/GenBank/DDBJ whole genome shotgun (WGS) entry which is preliminary data.</text>
</comment>
<keyword evidence="1" id="KW-0732">Signal</keyword>
<evidence type="ECO:0000256" key="1">
    <source>
        <dbReference type="SAM" id="SignalP"/>
    </source>
</evidence>
<proteinExistence type="predicted"/>
<reference evidence="2 3" key="1">
    <citation type="submission" date="2024-04" db="EMBL/GenBank/DDBJ databases">
        <title>Phyllosticta paracitricarpa is synonymous to the EU quarantine fungus P. citricarpa based on phylogenomic analyses.</title>
        <authorList>
            <consortium name="Lawrence Berkeley National Laboratory"/>
            <person name="Van Ingen-Buijs V.A."/>
            <person name="Van Westerhoven A.C."/>
            <person name="Haridas S."/>
            <person name="Skiadas P."/>
            <person name="Martin F."/>
            <person name="Groenewald J.Z."/>
            <person name="Crous P.W."/>
            <person name="Seidl M.F."/>
        </authorList>
    </citation>
    <scope>NUCLEOTIDE SEQUENCE [LARGE SCALE GENOMIC DNA]</scope>
    <source>
        <strain evidence="2 3">CBS 123374</strain>
    </source>
</reference>
<evidence type="ECO:0000313" key="3">
    <source>
        <dbReference type="Proteomes" id="UP001492380"/>
    </source>
</evidence>
<accession>A0ABR1YQV1</accession>
<dbReference type="EMBL" id="JBBWRZ010000005">
    <property type="protein sequence ID" value="KAK8235704.1"/>
    <property type="molecule type" value="Genomic_DNA"/>
</dbReference>
<evidence type="ECO:0008006" key="4">
    <source>
        <dbReference type="Google" id="ProtNLM"/>
    </source>
</evidence>